<organism evidence="3 4">
    <name type="scientific">Chlamydomonas incerta</name>
    <dbReference type="NCBI Taxonomy" id="51695"/>
    <lineage>
        <taxon>Eukaryota</taxon>
        <taxon>Viridiplantae</taxon>
        <taxon>Chlorophyta</taxon>
        <taxon>core chlorophytes</taxon>
        <taxon>Chlorophyceae</taxon>
        <taxon>CS clade</taxon>
        <taxon>Chlamydomonadales</taxon>
        <taxon>Chlamydomonadaceae</taxon>
        <taxon>Chlamydomonas</taxon>
    </lineage>
</organism>
<evidence type="ECO:0000256" key="1">
    <source>
        <dbReference type="SAM" id="MobiDB-lite"/>
    </source>
</evidence>
<dbReference type="SMART" id="SM00220">
    <property type="entry name" value="S_TKc"/>
    <property type="match status" value="1"/>
</dbReference>
<dbReference type="SUPFAM" id="SSF56112">
    <property type="entry name" value="Protein kinase-like (PK-like)"/>
    <property type="match status" value="1"/>
</dbReference>
<reference evidence="3" key="1">
    <citation type="journal article" date="2020" name="bioRxiv">
        <title>Comparative genomics of Chlamydomonas.</title>
        <authorList>
            <person name="Craig R.J."/>
            <person name="Hasan A.R."/>
            <person name="Ness R.W."/>
            <person name="Keightley P.D."/>
        </authorList>
    </citation>
    <scope>NUCLEOTIDE SEQUENCE</scope>
    <source>
        <strain evidence="3">SAG 7.73</strain>
    </source>
</reference>
<dbReference type="Gene3D" id="3.30.200.20">
    <property type="entry name" value="Phosphorylase Kinase, domain 1"/>
    <property type="match status" value="1"/>
</dbReference>
<name>A0A835SD09_CHLIN</name>
<feature type="compositionally biased region" description="Basic and acidic residues" evidence="1">
    <location>
        <begin position="348"/>
        <end position="359"/>
    </location>
</feature>
<dbReference type="PROSITE" id="PS50011">
    <property type="entry name" value="PROTEIN_KINASE_DOM"/>
    <property type="match status" value="1"/>
</dbReference>
<dbReference type="AlphaFoldDB" id="A0A835SD09"/>
<feature type="domain" description="Protein kinase" evidence="2">
    <location>
        <begin position="10"/>
        <end position="319"/>
    </location>
</feature>
<accession>A0A835SD09</accession>
<dbReference type="GO" id="GO:0004674">
    <property type="term" value="F:protein serine/threonine kinase activity"/>
    <property type="evidence" value="ECO:0007669"/>
    <property type="project" value="TreeGrafter"/>
</dbReference>
<dbReference type="GO" id="GO:0005524">
    <property type="term" value="F:ATP binding"/>
    <property type="evidence" value="ECO:0007669"/>
    <property type="project" value="InterPro"/>
</dbReference>
<gene>
    <name evidence="3" type="ORF">HXX76_014280</name>
</gene>
<dbReference type="InterPro" id="IPR008271">
    <property type="entry name" value="Ser/Thr_kinase_AS"/>
</dbReference>
<dbReference type="EMBL" id="JAEHOC010000062">
    <property type="protein sequence ID" value="KAG2424704.1"/>
    <property type="molecule type" value="Genomic_DNA"/>
</dbReference>
<dbReference type="Proteomes" id="UP000650467">
    <property type="component" value="Unassembled WGS sequence"/>
</dbReference>
<keyword evidence="4" id="KW-1185">Reference proteome</keyword>
<dbReference type="Gene3D" id="1.10.510.10">
    <property type="entry name" value="Transferase(Phosphotransferase) domain 1"/>
    <property type="match status" value="1"/>
</dbReference>
<comment type="caution">
    <text evidence="3">The sequence shown here is derived from an EMBL/GenBank/DDBJ whole genome shotgun (WGS) entry which is preliminary data.</text>
</comment>
<feature type="region of interest" description="Disordered" evidence="1">
    <location>
        <begin position="328"/>
        <end position="365"/>
    </location>
</feature>
<dbReference type="InterPro" id="IPR051681">
    <property type="entry name" value="Ser/Thr_Kinases-Pseudokinases"/>
</dbReference>
<evidence type="ECO:0000313" key="4">
    <source>
        <dbReference type="Proteomes" id="UP000650467"/>
    </source>
</evidence>
<dbReference type="Pfam" id="PF07714">
    <property type="entry name" value="PK_Tyr_Ser-Thr"/>
    <property type="match status" value="1"/>
</dbReference>
<dbReference type="InterPro" id="IPR001245">
    <property type="entry name" value="Ser-Thr/Tyr_kinase_cat_dom"/>
</dbReference>
<protein>
    <recommendedName>
        <fullName evidence="2">Protein kinase domain-containing protein</fullName>
    </recommendedName>
</protein>
<evidence type="ECO:0000259" key="2">
    <source>
        <dbReference type="PROSITE" id="PS50011"/>
    </source>
</evidence>
<dbReference type="OrthoDB" id="1711006at2759"/>
<dbReference type="PANTHER" id="PTHR44329:SF214">
    <property type="entry name" value="PROTEIN KINASE DOMAIN-CONTAINING PROTEIN"/>
    <property type="match status" value="1"/>
</dbReference>
<dbReference type="PROSITE" id="PS00108">
    <property type="entry name" value="PROTEIN_KINASE_ST"/>
    <property type="match status" value="1"/>
</dbReference>
<dbReference type="InterPro" id="IPR000719">
    <property type="entry name" value="Prot_kinase_dom"/>
</dbReference>
<evidence type="ECO:0000313" key="3">
    <source>
        <dbReference type="EMBL" id="KAG2424704.1"/>
    </source>
</evidence>
<proteinExistence type="predicted"/>
<dbReference type="PANTHER" id="PTHR44329">
    <property type="entry name" value="SERINE/THREONINE-PROTEIN KINASE TNNI3K-RELATED"/>
    <property type="match status" value="1"/>
</dbReference>
<sequence>MPADKLLGDLRATDLQGSGSMGTVYRGMYRSAPAALKIMFSEVPMLTPTTAKELTVAMHLRHPNIVSTFTTRSAILTQESLACLGDGGASAGTPTQQVDRHDHALSWAEIFRRGGAAPGHTVTIIVQELCDSGTLADAIATGIFAPRPGWTPALIRRVVLRTAADVCRGMIHMHACGVLHGDLKPANVLLARSGKDRRGFEAKVADFGLSRILLDAAASWVQSSPQGTCRYMPPEAFRGAFHRASDVYAFGMVLFDLAFSRRPYPHLNNVQIMMGVTEGTLQPDWPDAEWPELCALGRRCTAREPRARPSFAELEAELVALEAAVRDADARERSQQQQPSHGGALLHSEQKQQQEEHQSEASALAREGVPAAVARGLKPPHSLPPSSARLPLWQPLTSPMRREGDGNPTIAAGLAIDGGSGDRIRSGTGSAAARAIACGVISAPLSSSIARTTGAAIATTANFTAAAMARSEGTSSQLCPTTTTALHAAAIALLFVDAALVDATPRPREEQTT</sequence>
<dbReference type="InterPro" id="IPR011009">
    <property type="entry name" value="Kinase-like_dom_sf"/>
</dbReference>